<dbReference type="GO" id="GO:0005829">
    <property type="term" value="C:cytosol"/>
    <property type="evidence" value="ECO:0007669"/>
    <property type="project" value="TreeGrafter"/>
</dbReference>
<dbReference type="SUPFAM" id="SSF54909">
    <property type="entry name" value="Dimeric alpha+beta barrel"/>
    <property type="match status" value="1"/>
</dbReference>
<keyword evidence="8" id="KW-1185">Reference proteome</keyword>
<evidence type="ECO:0000313" key="7">
    <source>
        <dbReference type="EMBL" id="NMP31163.1"/>
    </source>
</evidence>
<keyword evidence="4" id="KW-0804">Transcription</keyword>
<comment type="caution">
    <text evidence="7">The sequence shown here is derived from an EMBL/GenBank/DDBJ whole genome shotgun (WGS) entry which is preliminary data.</text>
</comment>
<feature type="domain" description="HTH asnC-type" evidence="6">
    <location>
        <begin position="8"/>
        <end position="64"/>
    </location>
</feature>
<gene>
    <name evidence="7" type="ORF">HII17_06265</name>
</gene>
<dbReference type="PANTHER" id="PTHR30154:SF0">
    <property type="entry name" value="LEUCINE-RESPONSIVE REGULATORY PROTEIN"/>
    <property type="match status" value="1"/>
</dbReference>
<accession>A0A7Y0LBJ1</accession>
<sequence length="149" mass="16540">MKNDTFNEQILQELKNNGRIANSELAEKIGLSPSACLRRVQELEARGIIKGYRAVLDAELLGNNFIAMVGIGLNEHSTESQLAFEKAVENANEVKECHNVTGAFEYILRIETKDIKSFKLFHANVLGAIPQVSTITTHVVMDSPKDERA</sequence>
<keyword evidence="1" id="KW-0805">Transcription regulation</keyword>
<evidence type="ECO:0000256" key="1">
    <source>
        <dbReference type="ARBA" id="ARBA00023015"/>
    </source>
</evidence>
<organism evidence="7 8">
    <name type="scientific">Thalassotalea algicola</name>
    <dbReference type="NCBI Taxonomy" id="2716224"/>
    <lineage>
        <taxon>Bacteria</taxon>
        <taxon>Pseudomonadati</taxon>
        <taxon>Pseudomonadota</taxon>
        <taxon>Gammaproteobacteria</taxon>
        <taxon>Alteromonadales</taxon>
        <taxon>Colwelliaceae</taxon>
        <taxon>Thalassotalea</taxon>
    </lineage>
</organism>
<dbReference type="Gene3D" id="1.10.10.10">
    <property type="entry name" value="Winged helix-like DNA-binding domain superfamily/Winged helix DNA-binding domain"/>
    <property type="match status" value="1"/>
</dbReference>
<evidence type="ECO:0000313" key="8">
    <source>
        <dbReference type="Proteomes" id="UP000568664"/>
    </source>
</evidence>
<dbReference type="InterPro" id="IPR011991">
    <property type="entry name" value="ArsR-like_HTH"/>
</dbReference>
<dbReference type="PROSITE" id="PS50956">
    <property type="entry name" value="HTH_ASNC_2"/>
    <property type="match status" value="1"/>
</dbReference>
<dbReference type="InterPro" id="IPR011008">
    <property type="entry name" value="Dimeric_a/b-barrel"/>
</dbReference>
<dbReference type="PRINTS" id="PR00033">
    <property type="entry name" value="HTHASNC"/>
</dbReference>
<evidence type="ECO:0000256" key="4">
    <source>
        <dbReference type="ARBA" id="ARBA00023163"/>
    </source>
</evidence>
<name>A0A7Y0LBJ1_9GAMM</name>
<dbReference type="InterPro" id="IPR019887">
    <property type="entry name" value="Tscrpt_reg_AsnC/Lrp_C"/>
</dbReference>
<dbReference type="PANTHER" id="PTHR30154">
    <property type="entry name" value="LEUCINE-RESPONSIVE REGULATORY PROTEIN"/>
    <property type="match status" value="1"/>
</dbReference>
<keyword evidence="3" id="KW-0010">Activator</keyword>
<evidence type="ECO:0000256" key="2">
    <source>
        <dbReference type="ARBA" id="ARBA00023125"/>
    </source>
</evidence>
<dbReference type="InterPro" id="IPR036388">
    <property type="entry name" value="WH-like_DNA-bd_sf"/>
</dbReference>
<evidence type="ECO:0000259" key="6">
    <source>
        <dbReference type="PROSITE" id="PS50956"/>
    </source>
</evidence>
<evidence type="ECO:0000256" key="5">
    <source>
        <dbReference type="ARBA" id="ARBA00039227"/>
    </source>
</evidence>
<dbReference type="InterPro" id="IPR000485">
    <property type="entry name" value="AsnC-type_HTH_dom"/>
</dbReference>
<protein>
    <recommendedName>
        <fullName evidence="5">Leucine-responsive regulatory protein</fullName>
    </recommendedName>
</protein>
<evidence type="ECO:0000256" key="3">
    <source>
        <dbReference type="ARBA" id="ARBA00023159"/>
    </source>
</evidence>
<dbReference type="GO" id="GO:0043565">
    <property type="term" value="F:sequence-specific DNA binding"/>
    <property type="evidence" value="ECO:0007669"/>
    <property type="project" value="InterPro"/>
</dbReference>
<dbReference type="Pfam" id="PF13412">
    <property type="entry name" value="HTH_24"/>
    <property type="match status" value="1"/>
</dbReference>
<dbReference type="RefSeq" id="WP_169074496.1">
    <property type="nucleotide sequence ID" value="NZ_JABBXH010000002.1"/>
</dbReference>
<dbReference type="GO" id="GO:0006355">
    <property type="term" value="P:regulation of DNA-templated transcription"/>
    <property type="evidence" value="ECO:0007669"/>
    <property type="project" value="UniProtKB-ARBA"/>
</dbReference>
<dbReference type="AlphaFoldDB" id="A0A7Y0LBJ1"/>
<dbReference type="EMBL" id="JABBXH010000002">
    <property type="protein sequence ID" value="NMP31163.1"/>
    <property type="molecule type" value="Genomic_DNA"/>
</dbReference>
<keyword evidence="2" id="KW-0238">DNA-binding</keyword>
<reference evidence="7 8" key="1">
    <citation type="submission" date="2020-04" db="EMBL/GenBank/DDBJ databases">
        <title>Thalassotalea sp. M1531, isolated from the surface of marine red alga.</title>
        <authorList>
            <person name="Pang L."/>
            <person name="Lu D.-C."/>
        </authorList>
    </citation>
    <scope>NUCLEOTIDE SEQUENCE [LARGE SCALE GENOMIC DNA]</scope>
    <source>
        <strain evidence="7 8">M1531</strain>
    </source>
</reference>
<dbReference type="InterPro" id="IPR036390">
    <property type="entry name" value="WH_DNA-bd_sf"/>
</dbReference>
<dbReference type="Gene3D" id="3.30.70.920">
    <property type="match status" value="1"/>
</dbReference>
<dbReference type="GO" id="GO:0006524">
    <property type="term" value="P:alanine catabolic process"/>
    <property type="evidence" value="ECO:0007669"/>
    <property type="project" value="TreeGrafter"/>
</dbReference>
<dbReference type="PROSITE" id="PS00519">
    <property type="entry name" value="HTH_ASNC_1"/>
    <property type="match status" value="1"/>
</dbReference>
<dbReference type="GO" id="GO:0043201">
    <property type="term" value="P:response to L-leucine"/>
    <property type="evidence" value="ECO:0007669"/>
    <property type="project" value="TreeGrafter"/>
</dbReference>
<dbReference type="Proteomes" id="UP000568664">
    <property type="component" value="Unassembled WGS sequence"/>
</dbReference>
<dbReference type="InterPro" id="IPR019888">
    <property type="entry name" value="Tscrpt_reg_AsnC-like"/>
</dbReference>
<dbReference type="SMART" id="SM00344">
    <property type="entry name" value="HTH_ASNC"/>
    <property type="match status" value="1"/>
</dbReference>
<dbReference type="Pfam" id="PF01037">
    <property type="entry name" value="AsnC_trans_reg"/>
    <property type="match status" value="1"/>
</dbReference>
<dbReference type="CDD" id="cd00090">
    <property type="entry name" value="HTH_ARSR"/>
    <property type="match status" value="1"/>
</dbReference>
<proteinExistence type="predicted"/>
<dbReference type="SUPFAM" id="SSF46785">
    <property type="entry name" value="Winged helix' DNA-binding domain"/>
    <property type="match status" value="1"/>
</dbReference>
<dbReference type="InterPro" id="IPR019885">
    <property type="entry name" value="Tscrpt_reg_HTH_AsnC-type_CS"/>
</dbReference>